<sequence length="522" mass="56932">MRTLREPAPDGIATDQPQEHAEVFDCGALEVSCHITRWFHDLVLDVLDPLLLWLAGHLFTTPGPTAGITQVWQTMATTANILYSLLVLAAGFVVMAHHGLQAQTGVRQVLPRLVVGWVAGNASLSVVGLAAGASTDIARAVTEDGAAVKKAVYGLDGTVFPMLAEETTAVVLFLLVFVVLLVLWVLVEIVRILIVVLLMVGGPLMLAFHALPQTNALAQMWWRALGAVCLVPIAQAIAFTALSEIFFGADSQALFGMGDIVAGEANLFDLFLLLGLVYVQIRIPFWAYRAVGSPAGRTPGAGVAKSLVRTAVVGAVALAAGGGAASLGTALRSSGGPTGRALRAVRHLHHHRTTELPQRVRTWRFSTLDRTTDRFHHTVFPDRRSQGERPGTVPAPGMPHLRAVPVTGRLRPPRAHAPRSAPGSPNAPGEPRHEPRRWIARDHRPPQHREPLRTRDAFGWDRIPPRNGGLRPEPSETDRPERRPWRPTRPVTGMRPPLPPHSAPVALRPRRRWWPRPGRHRF</sequence>
<keyword evidence="4" id="KW-1185">Reference proteome</keyword>
<feature type="transmembrane region" description="Helical" evidence="2">
    <location>
        <begin position="192"/>
        <end position="212"/>
    </location>
</feature>
<feature type="compositionally biased region" description="Basic and acidic residues" evidence="1">
    <location>
        <begin position="376"/>
        <end position="387"/>
    </location>
</feature>
<feature type="transmembrane region" description="Helical" evidence="2">
    <location>
        <begin position="307"/>
        <end position="331"/>
    </location>
</feature>
<name>A0ABX8BEF0_9ACTN</name>
<feature type="transmembrane region" description="Helical" evidence="2">
    <location>
        <begin position="224"/>
        <end position="247"/>
    </location>
</feature>
<evidence type="ECO:0000313" key="4">
    <source>
        <dbReference type="Proteomes" id="UP000676079"/>
    </source>
</evidence>
<evidence type="ECO:0000256" key="2">
    <source>
        <dbReference type="SAM" id="Phobius"/>
    </source>
</evidence>
<keyword evidence="2" id="KW-1133">Transmembrane helix</keyword>
<feature type="transmembrane region" description="Helical" evidence="2">
    <location>
        <begin position="267"/>
        <end position="287"/>
    </location>
</feature>
<keyword evidence="2" id="KW-0472">Membrane</keyword>
<feature type="compositionally biased region" description="Basic residues" evidence="1">
    <location>
        <begin position="508"/>
        <end position="522"/>
    </location>
</feature>
<evidence type="ECO:0000313" key="3">
    <source>
        <dbReference type="EMBL" id="QUX20627.1"/>
    </source>
</evidence>
<feature type="compositionally biased region" description="Basic and acidic residues" evidence="1">
    <location>
        <begin position="430"/>
        <end position="459"/>
    </location>
</feature>
<evidence type="ECO:0008006" key="5">
    <source>
        <dbReference type="Google" id="ProtNLM"/>
    </source>
</evidence>
<feature type="transmembrane region" description="Helical" evidence="2">
    <location>
        <begin position="169"/>
        <end position="187"/>
    </location>
</feature>
<dbReference type="Proteomes" id="UP000676079">
    <property type="component" value="Chromosome"/>
</dbReference>
<organism evidence="3 4">
    <name type="scientific">Nocardiopsis changdeensis</name>
    <dbReference type="NCBI Taxonomy" id="2831969"/>
    <lineage>
        <taxon>Bacteria</taxon>
        <taxon>Bacillati</taxon>
        <taxon>Actinomycetota</taxon>
        <taxon>Actinomycetes</taxon>
        <taxon>Streptosporangiales</taxon>
        <taxon>Nocardiopsidaceae</taxon>
        <taxon>Nocardiopsis</taxon>
    </lineage>
</organism>
<keyword evidence="2" id="KW-0812">Transmembrane</keyword>
<feature type="transmembrane region" description="Helical" evidence="2">
    <location>
        <begin position="112"/>
        <end position="133"/>
    </location>
</feature>
<feature type="compositionally biased region" description="Basic and acidic residues" evidence="1">
    <location>
        <begin position="473"/>
        <end position="484"/>
    </location>
</feature>
<reference evidence="3 4" key="1">
    <citation type="submission" date="2021-05" db="EMBL/GenBank/DDBJ databases">
        <title>Direct Submission.</title>
        <authorList>
            <person name="Li K."/>
            <person name="Gao J."/>
        </authorList>
    </citation>
    <scope>NUCLEOTIDE SEQUENCE [LARGE SCALE GENOMIC DNA]</scope>
    <source>
        <strain evidence="3 4">Mg02</strain>
    </source>
</reference>
<dbReference type="RefSeq" id="WP_220561823.1">
    <property type="nucleotide sequence ID" value="NZ_CP074133.1"/>
</dbReference>
<gene>
    <name evidence="3" type="ORF">KGD84_19200</name>
</gene>
<feature type="transmembrane region" description="Helical" evidence="2">
    <location>
        <begin position="81"/>
        <end position="100"/>
    </location>
</feature>
<accession>A0ABX8BEF0</accession>
<dbReference type="EMBL" id="CP074133">
    <property type="protein sequence ID" value="QUX20627.1"/>
    <property type="molecule type" value="Genomic_DNA"/>
</dbReference>
<feature type="region of interest" description="Disordered" evidence="1">
    <location>
        <begin position="376"/>
        <end position="522"/>
    </location>
</feature>
<protein>
    <recommendedName>
        <fullName evidence="5">Conjugal transfer protein TrbL</fullName>
    </recommendedName>
</protein>
<evidence type="ECO:0000256" key="1">
    <source>
        <dbReference type="SAM" id="MobiDB-lite"/>
    </source>
</evidence>
<proteinExistence type="predicted"/>